<gene>
    <name evidence="7" type="ORF">PEVE_00033554</name>
</gene>
<keyword evidence="5 6" id="KW-0472">Membrane</keyword>
<dbReference type="PANTHER" id="PTHR13628:SF1">
    <property type="entry name" value="TRANSMEMBRANE PROTEIN 267"/>
    <property type="match status" value="1"/>
</dbReference>
<dbReference type="PANTHER" id="PTHR13628">
    <property type="entry name" value="TRANSMEMBRANE PROTEIN 267"/>
    <property type="match status" value="1"/>
</dbReference>
<proteinExistence type="predicted"/>
<feature type="transmembrane region" description="Helical" evidence="6">
    <location>
        <begin position="128"/>
        <end position="147"/>
    </location>
</feature>
<keyword evidence="8" id="KW-1185">Reference proteome</keyword>
<evidence type="ECO:0000313" key="7">
    <source>
        <dbReference type="EMBL" id="CAH3014058.1"/>
    </source>
</evidence>
<sequence length="230" mass="26072">MADFLHQTYNIFSSFATYPFQLLPHCFPPTFKHFAVQIIPYGFLGSICYILDVIFLAIQHRILRALVDNMAHGVIAFVSWCVVSEVLTRKDLADGVLSAFIACALDVDHFIAARSFNLQNALHLKNRPFLHSTTTVFILVPILQVWIAQNVSSLRSLPYVFAVSVISHHLRDGHRRGLWFWPFGSTPPLPYWVYITCTLVTPFFVKEIKSSIAKFNVISISKPTGTLMDV</sequence>
<evidence type="ECO:0000256" key="2">
    <source>
        <dbReference type="ARBA" id="ARBA00013977"/>
    </source>
</evidence>
<keyword evidence="3 6" id="KW-0812">Transmembrane</keyword>
<reference evidence="7 8" key="1">
    <citation type="submission" date="2022-05" db="EMBL/GenBank/DDBJ databases">
        <authorList>
            <consortium name="Genoscope - CEA"/>
            <person name="William W."/>
        </authorList>
    </citation>
    <scope>NUCLEOTIDE SEQUENCE [LARGE SCALE GENOMIC DNA]</scope>
</reference>
<evidence type="ECO:0000256" key="1">
    <source>
        <dbReference type="ARBA" id="ARBA00004141"/>
    </source>
</evidence>
<evidence type="ECO:0000313" key="8">
    <source>
        <dbReference type="Proteomes" id="UP001159427"/>
    </source>
</evidence>
<keyword evidence="4 6" id="KW-1133">Transmembrane helix</keyword>
<comment type="subcellular location">
    <subcellularLocation>
        <location evidence="1">Membrane</location>
        <topology evidence="1">Multi-pass membrane protein</topology>
    </subcellularLocation>
</comment>
<comment type="caution">
    <text evidence="7">The sequence shown here is derived from an EMBL/GenBank/DDBJ whole genome shotgun (WGS) entry which is preliminary data.</text>
</comment>
<evidence type="ECO:0000256" key="6">
    <source>
        <dbReference type="SAM" id="Phobius"/>
    </source>
</evidence>
<dbReference type="InterPro" id="IPR026572">
    <property type="entry name" value="TMEM267"/>
</dbReference>
<name>A0ABN8LAF4_9CNID</name>
<evidence type="ECO:0000256" key="5">
    <source>
        <dbReference type="ARBA" id="ARBA00023136"/>
    </source>
</evidence>
<feature type="transmembrane region" description="Helical" evidence="6">
    <location>
        <begin position="38"/>
        <end position="58"/>
    </location>
</feature>
<dbReference type="InterPro" id="IPR007404">
    <property type="entry name" value="YdjM-like"/>
</dbReference>
<feature type="transmembrane region" description="Helical" evidence="6">
    <location>
        <begin position="189"/>
        <end position="205"/>
    </location>
</feature>
<evidence type="ECO:0000256" key="4">
    <source>
        <dbReference type="ARBA" id="ARBA00022989"/>
    </source>
</evidence>
<dbReference type="Pfam" id="PF04307">
    <property type="entry name" value="YdjM"/>
    <property type="match status" value="1"/>
</dbReference>
<accession>A0ABN8LAF4</accession>
<evidence type="ECO:0000256" key="3">
    <source>
        <dbReference type="ARBA" id="ARBA00022692"/>
    </source>
</evidence>
<dbReference type="Proteomes" id="UP001159427">
    <property type="component" value="Unassembled WGS sequence"/>
</dbReference>
<organism evidence="7 8">
    <name type="scientific">Porites evermanni</name>
    <dbReference type="NCBI Taxonomy" id="104178"/>
    <lineage>
        <taxon>Eukaryota</taxon>
        <taxon>Metazoa</taxon>
        <taxon>Cnidaria</taxon>
        <taxon>Anthozoa</taxon>
        <taxon>Hexacorallia</taxon>
        <taxon>Scleractinia</taxon>
        <taxon>Fungiina</taxon>
        <taxon>Poritidae</taxon>
        <taxon>Porites</taxon>
    </lineage>
</organism>
<dbReference type="EMBL" id="CALNXI010000005">
    <property type="protein sequence ID" value="CAH3014058.1"/>
    <property type="molecule type" value="Genomic_DNA"/>
</dbReference>
<protein>
    <recommendedName>
        <fullName evidence="2">Transmembrane protein 267</fullName>
    </recommendedName>
</protein>